<evidence type="ECO:0000313" key="2">
    <source>
        <dbReference type="Proteomes" id="UP001291309"/>
    </source>
</evidence>
<evidence type="ECO:0000313" key="1">
    <source>
        <dbReference type="EMBL" id="MDY7229876.1"/>
    </source>
</evidence>
<gene>
    <name evidence="1" type="ORF">SYV04_26015</name>
</gene>
<sequence>MNPRLRAHFERELPQSLEGEARGEQDAAWRFLERAHILSQAHAWPHVRVHCAMFTFAWRRRDWREWLGQFPRLLLAGPGSLLGRAPQGNTGGTSVGIFTLMPIPEDLQTLLREGEGPSRA</sequence>
<keyword evidence="2" id="KW-1185">Reference proteome</keyword>
<dbReference type="Proteomes" id="UP001291309">
    <property type="component" value="Unassembled WGS sequence"/>
</dbReference>
<protein>
    <submittedName>
        <fullName evidence="1">DUF3703 domain-containing protein</fullName>
    </submittedName>
</protein>
<dbReference type="RefSeq" id="WP_321548596.1">
    <property type="nucleotide sequence ID" value="NZ_JAXIVS010000009.1"/>
</dbReference>
<comment type="caution">
    <text evidence="1">The sequence shown here is derived from an EMBL/GenBank/DDBJ whole genome shotgun (WGS) entry which is preliminary data.</text>
</comment>
<proteinExistence type="predicted"/>
<dbReference type="InterPro" id="IPR022172">
    <property type="entry name" value="DUF3703"/>
</dbReference>
<dbReference type="Pfam" id="PF12487">
    <property type="entry name" value="DUF3703"/>
    <property type="match status" value="1"/>
</dbReference>
<name>A0ABU5H9F3_9BACT</name>
<dbReference type="EMBL" id="JAXIVS010000009">
    <property type="protein sequence ID" value="MDY7229876.1"/>
    <property type="molecule type" value="Genomic_DNA"/>
</dbReference>
<organism evidence="1 2">
    <name type="scientific">Hyalangium rubrum</name>
    <dbReference type="NCBI Taxonomy" id="3103134"/>
    <lineage>
        <taxon>Bacteria</taxon>
        <taxon>Pseudomonadati</taxon>
        <taxon>Myxococcota</taxon>
        <taxon>Myxococcia</taxon>
        <taxon>Myxococcales</taxon>
        <taxon>Cystobacterineae</taxon>
        <taxon>Archangiaceae</taxon>
        <taxon>Hyalangium</taxon>
    </lineage>
</organism>
<reference evidence="1 2" key="1">
    <citation type="submission" date="2023-12" db="EMBL/GenBank/DDBJ databases">
        <title>the genome sequence of Hyalangium sp. s54d21.</title>
        <authorList>
            <person name="Zhang X."/>
        </authorList>
    </citation>
    <scope>NUCLEOTIDE SEQUENCE [LARGE SCALE GENOMIC DNA]</scope>
    <source>
        <strain evidence="2">s54d21</strain>
    </source>
</reference>
<accession>A0ABU5H9F3</accession>